<dbReference type="Proteomes" id="UP000008075">
    <property type="component" value="Chromosome"/>
</dbReference>
<proteinExistence type="predicted"/>
<dbReference type="InterPro" id="IPR023213">
    <property type="entry name" value="CAT-like_dom_sf"/>
</dbReference>
<dbReference type="PROSITE" id="PS00012">
    <property type="entry name" value="PHOSPHOPANTETHEINE"/>
    <property type="match status" value="1"/>
</dbReference>
<evidence type="ECO:0000259" key="4">
    <source>
        <dbReference type="PROSITE" id="PS50075"/>
    </source>
</evidence>
<dbReference type="HOGENOM" id="CLU_000022_2_8_6"/>
<dbReference type="Gene3D" id="3.40.50.980">
    <property type="match status" value="2"/>
</dbReference>
<dbReference type="InterPro" id="IPR020845">
    <property type="entry name" value="AMP-binding_CS"/>
</dbReference>
<reference evidence="5 6" key="1">
    <citation type="journal article" date="2011" name="PLoS ONE">
        <title>The entomopathogenic bacterial endosymbionts xenorhabdus and photorhabdus: convergent lifestyles from divergent genomes.</title>
        <authorList>
            <person name="Chaston J.M."/>
            <person name="Suen G."/>
            <person name="Tucker S.L."/>
            <person name="Andersen A.W."/>
            <person name="Bhasin A."/>
            <person name="Bode E."/>
            <person name="Bode H.B."/>
            <person name="Brachmann A.O."/>
            <person name="Cowles C.E."/>
            <person name="Cowles K.N."/>
            <person name="Darby C."/>
            <person name="de Leon L."/>
            <person name="Drace K."/>
            <person name="Du Z."/>
            <person name="Givaudan A."/>
            <person name="Herbert Tran E.E."/>
            <person name="Jewell K.A."/>
            <person name="Knack J.J."/>
            <person name="Krasomil-Osterfeld K.C."/>
            <person name="Kukor R."/>
            <person name="Lanois A."/>
            <person name="Latreille P."/>
            <person name="Leimgruber N.K."/>
            <person name="Lipke C.M."/>
            <person name="Liu R."/>
            <person name="Lu X."/>
            <person name="Martens E.C."/>
            <person name="Marri P.R."/>
            <person name="Medigue C."/>
            <person name="Menard M.L."/>
            <person name="Miller N.M."/>
            <person name="Morales-Soto N."/>
            <person name="Norton S."/>
            <person name="Ogier J.C."/>
            <person name="Orchard S.S."/>
            <person name="Park D."/>
            <person name="Park Y."/>
            <person name="Qurollo B.A."/>
            <person name="Sugar D.R."/>
            <person name="Richards G.R."/>
            <person name="Rouy Z."/>
            <person name="Slominski B."/>
            <person name="Slominski K."/>
            <person name="Snyder H."/>
            <person name="Tjaden B.C."/>
            <person name="van der Hoeven R."/>
            <person name="Welch R.D."/>
            <person name="Wheeler C."/>
            <person name="Xiang B."/>
            <person name="Barbazuk B."/>
            <person name="Gaudriault S."/>
            <person name="Goodner B."/>
            <person name="Slater S.C."/>
            <person name="Forst S."/>
            <person name="Goldman B.S."/>
            <person name="Goodrich-Blair H."/>
        </authorList>
    </citation>
    <scope>NUCLEOTIDE SEQUENCE [LARGE SCALE GENOMIC DNA]</scope>
    <source>
        <strain evidence="6">ATCC 19061 / DSM 3370 / CCUG 14189 / LMG 1036 / NCIMB 9965 / AN6</strain>
    </source>
</reference>
<dbReference type="InterPro" id="IPR036736">
    <property type="entry name" value="ACP-like_sf"/>
</dbReference>
<protein>
    <submittedName>
        <fullName evidence="5">Peptide synthetase</fullName>
    </submittedName>
</protein>
<dbReference type="SUPFAM" id="SSF53335">
    <property type="entry name" value="S-adenosyl-L-methionine-dependent methyltransferases"/>
    <property type="match status" value="1"/>
</dbReference>
<dbReference type="PANTHER" id="PTHR45527:SF1">
    <property type="entry name" value="FATTY ACID SYNTHASE"/>
    <property type="match status" value="1"/>
</dbReference>
<dbReference type="FunFam" id="3.40.50.980:FF:000001">
    <property type="entry name" value="Non-ribosomal peptide synthetase"/>
    <property type="match status" value="1"/>
</dbReference>
<evidence type="ECO:0000313" key="6">
    <source>
        <dbReference type="Proteomes" id="UP000008075"/>
    </source>
</evidence>
<name>D3VFP4_XENNA</name>
<dbReference type="STRING" id="406817.XNC1_2299"/>
<dbReference type="GO" id="GO:0003824">
    <property type="term" value="F:catalytic activity"/>
    <property type="evidence" value="ECO:0007669"/>
    <property type="project" value="InterPro"/>
</dbReference>
<dbReference type="CDD" id="cd19531">
    <property type="entry name" value="LCL_NRPS-like"/>
    <property type="match status" value="1"/>
</dbReference>
<dbReference type="SUPFAM" id="SSF47336">
    <property type="entry name" value="ACP-like"/>
    <property type="match status" value="1"/>
</dbReference>
<dbReference type="RefSeq" id="WP_013184362.1">
    <property type="nucleotide sequence ID" value="NC_014228.1"/>
</dbReference>
<dbReference type="Pfam" id="PF18563">
    <property type="entry name" value="TubC_N"/>
    <property type="match status" value="1"/>
</dbReference>
<keyword evidence="2" id="KW-0596">Phosphopantetheine</keyword>
<dbReference type="SUPFAM" id="SSF52777">
    <property type="entry name" value="CoA-dependent acyltransferases"/>
    <property type="match status" value="4"/>
</dbReference>
<dbReference type="InterPro" id="IPR045851">
    <property type="entry name" value="AMP-bd_C_sf"/>
</dbReference>
<dbReference type="InterPro" id="IPR029063">
    <property type="entry name" value="SAM-dependent_MTases_sf"/>
</dbReference>
<dbReference type="Gene3D" id="1.10.10.1830">
    <property type="entry name" value="Non-ribosomal peptide synthase, adenylation domain"/>
    <property type="match status" value="1"/>
</dbReference>
<sequence>MKKAVQIINEALNQGITLFVVDNQLQYETNRDSIPPELLSEWKSHKQELIDFLNRIDAQEDVQTHPLQDIQRNGNVAHYPLSYAQQRLWFIDQLTEGSTQYNCVGDFRLREPLNIKFFEAALKGIIERHEALRTHFKTIGDEPRQVIATHYDLPVKYHDLSAFSDVEKKDQVKRLHKEEENLAFNLSTDLMLRIQVLKLAENDYVIIYNIHHIACDSWSLEIFLREFITLYRVYCQGEENPLPALKIQYADYAQWQRNWLQGDVLEKQLIYWQKQLSGISPLHHFPLDNPRPEKQSFEGRIHSQRISETLTQGITALCTKHEVTLFMFLETAFAVLLSRYSNEKDILVGTALAGRTHQDVESLIGFFVNSLVIRTDLSGKPTFSELLKQNSRNILDAYAHQDLPFQTLVEKISPARNLNYNPIFQIAFTLENTQHDITLEKNSNVEIKERPFVKARFDLEIHIYEENQGDLSLDWVVDSSLFNSNTIDRLMANYETLLSNIVAVMKHSADNHGARTEPSVHEIPLLADSEIQVLLHEWNGPQEQSQLGLCFHELFEKQVSFNPEKTALVYDDSILSYQALNEKANQVAHYLLEQGIKSEALIALCIPRSLQAIVALLGILKAGGAYVPLDSSYPKARLQYMLEHSKVEFILTETHLLEKLPFDQQKVICLDSDEIQAHLQSYPTENITERPVKLTENNLAYVIYTSGSTGKPKGVMLEHKGWVNLAISQAALFGVNTNSRGLQFASWSFDAFAFELSMILTQGASLYLMSEEQYHTPALLDEVVEKHQITHATLPPVLLSHLKLEKWKSVSTMVVAGEAITLQLAALWSQGRQLFNGYGPTETTVCVTAGRLFGDQINIGKPLHNTVIRILDADGHLAPIGAVGELCVGGIQLARGYLHAPEITARQFIADPFSEKVTDRLYRTGDLARFSPDGNVEFIGRIDSQVKIRGYRIETGEIETALMAHEALNHAVVVTDSHDNENKKLIAYVSPSSSWLVKKATEFNAGSLERWTSVFEEQYIQNASQTIPEDNLENDFRGWNNSYTGQPIAIEQMEEWRTGTIQLINTLQPRRLLEIGCGTGLLLYRYAAHCETVLATDISAAALAAHQKELNCRGWHHVQLRQGDALNLELLEDDNFDCVIINSVVQYFPNLQYLETLFDQLLPHIAAGGKILLGDIRNLDLLPAHAAAMEHNRLSEQGILAGELANHLQRRLQQEQELVISPTYFAHLPQHYLDISRVDLRVKRGVGDNEMLRYRYDVILQKKGSNQENSPNANFTWFDFSTLEHIHSQLQTGMLETFGISGIPNARINEDLALSEGLRYWPANQKIMPPAHIGHLSIHAIEQIQALESLLQYAEQCGYQCGVTWSQKQLDLLDVIFSRGELPPVQARADYSKTYLANYPQISSIGNELSELLKSRLEKQLPEFMVPNLYIPLERMPLTLNNKVDKRALPIPDENDLRKQNYIAPRNKVEEKLCELWQKHLKIRKIGIYDNFFSLGGHSLLAVKITSAIKSELADNFSMNQLFTAPTIAEIANVIQNTKKHELPTIEETRKILGGKIPISYWQKIFWSFIEEGILEDCFHAPILLLMDGELNLNALEKSLNTIMERHESLRLNFYKEDEQVFIKLDNERKIDCKIINSLPEIKEKEQIIIAINELWEKELRASFDVYHDSLIRAFLLPISERKNALLIDFHHIISDGWSMNILETEIKQLYEIYSQGQEIILPPVTMQYSDCSYDQYRHHTTELYQRQIQFWQKQFDDIKMDKDFPIPFNKHTASNYRFKVHHINTPDLLNKAASKYCETNNITPYMLFMSLFHACLFMYSGESQQIATSPQADRASMENQQTIGMFLNALIVKSTINQEMSLYDIIRQISEFIYKAQENLDIHISSVADFVGKKVRDNIFNVIFNYMDAHIFLENKNEVDGDELSQYNLDIELIDLEPIPFQSLGINLKNTSKNIICELSYNPELYTEETANALVRYYERLLEAIVSGQDKENISYFYD</sequence>
<dbReference type="GO" id="GO:0043041">
    <property type="term" value="P:amino acid activation for nonribosomal peptide biosynthetic process"/>
    <property type="evidence" value="ECO:0007669"/>
    <property type="project" value="TreeGrafter"/>
</dbReference>
<dbReference type="Gene3D" id="3.40.50.150">
    <property type="entry name" value="Vaccinia Virus protein VP39"/>
    <property type="match status" value="1"/>
</dbReference>
<dbReference type="Pfam" id="PF00501">
    <property type="entry name" value="AMP-binding"/>
    <property type="match status" value="1"/>
</dbReference>
<dbReference type="InterPro" id="IPR009081">
    <property type="entry name" value="PP-bd_ACP"/>
</dbReference>
<dbReference type="InterPro" id="IPR006162">
    <property type="entry name" value="Ppantetheine_attach_site"/>
</dbReference>
<dbReference type="PROSITE" id="PS00455">
    <property type="entry name" value="AMP_BINDING"/>
    <property type="match status" value="1"/>
</dbReference>
<dbReference type="InterPro" id="IPR010071">
    <property type="entry name" value="AA_adenyl_dom"/>
</dbReference>
<feature type="domain" description="Carrier" evidence="4">
    <location>
        <begin position="1464"/>
        <end position="1539"/>
    </location>
</feature>
<dbReference type="CDD" id="cd05930">
    <property type="entry name" value="A_NRPS"/>
    <property type="match status" value="1"/>
</dbReference>
<dbReference type="PROSITE" id="PS50075">
    <property type="entry name" value="CARRIER"/>
    <property type="match status" value="1"/>
</dbReference>
<dbReference type="InterPro" id="IPR013217">
    <property type="entry name" value="Methyltransf_12"/>
</dbReference>
<dbReference type="SUPFAM" id="SSF56801">
    <property type="entry name" value="Acetyl-CoA synthetase-like"/>
    <property type="match status" value="1"/>
</dbReference>
<gene>
    <name evidence="5" type="ordered locus">XNC1_2299</name>
</gene>
<dbReference type="InterPro" id="IPR000873">
    <property type="entry name" value="AMP-dep_synth/lig_dom"/>
</dbReference>
<dbReference type="FunFam" id="3.40.50.12780:FF:000012">
    <property type="entry name" value="Non-ribosomal peptide synthetase"/>
    <property type="match status" value="1"/>
</dbReference>
<dbReference type="GO" id="GO:0005737">
    <property type="term" value="C:cytoplasm"/>
    <property type="evidence" value="ECO:0007669"/>
    <property type="project" value="TreeGrafter"/>
</dbReference>
<organism evidence="5 6">
    <name type="scientific">Xenorhabdus nematophila (strain ATCC 19061 / DSM 3370 / CCUG 14189 / LMG 1036 / NCIMB 9965 / AN6)</name>
    <dbReference type="NCBI Taxonomy" id="406817"/>
    <lineage>
        <taxon>Bacteria</taxon>
        <taxon>Pseudomonadati</taxon>
        <taxon>Pseudomonadota</taxon>
        <taxon>Gammaproteobacteria</taxon>
        <taxon>Enterobacterales</taxon>
        <taxon>Morganellaceae</taxon>
        <taxon>Xenorhabdus</taxon>
    </lineage>
</organism>
<dbReference type="GO" id="GO:0009403">
    <property type="term" value="P:toxin biosynthetic process"/>
    <property type="evidence" value="ECO:0007669"/>
    <property type="project" value="UniProtKB-ARBA"/>
</dbReference>
<dbReference type="CDD" id="cd02440">
    <property type="entry name" value="AdoMet_MTases"/>
    <property type="match status" value="1"/>
</dbReference>
<dbReference type="Gene3D" id="3.30.559.30">
    <property type="entry name" value="Nonribosomal peptide synthetase, condensation domain"/>
    <property type="match status" value="2"/>
</dbReference>
<dbReference type="SMR" id="D3VFP4"/>
<dbReference type="eggNOG" id="COG1020">
    <property type="taxonomic scope" value="Bacteria"/>
</dbReference>
<dbReference type="InterPro" id="IPR001242">
    <property type="entry name" value="Condensation_dom"/>
</dbReference>
<keyword evidence="3" id="KW-0597">Phosphoprotein</keyword>
<dbReference type="GeneID" id="24903142"/>
<dbReference type="InterPro" id="IPR041464">
    <property type="entry name" value="TubC_N"/>
</dbReference>
<dbReference type="Gene3D" id="1.10.1200.10">
    <property type="entry name" value="ACP-like"/>
    <property type="match status" value="1"/>
</dbReference>
<dbReference type="NCBIfam" id="TIGR01733">
    <property type="entry name" value="AA-adenyl-dom"/>
    <property type="match status" value="1"/>
</dbReference>
<dbReference type="Pfam" id="PF00668">
    <property type="entry name" value="Condensation"/>
    <property type="match status" value="2"/>
</dbReference>
<keyword evidence="6" id="KW-1185">Reference proteome</keyword>
<evidence type="ECO:0000256" key="2">
    <source>
        <dbReference type="ARBA" id="ARBA00022450"/>
    </source>
</evidence>
<evidence type="ECO:0000313" key="5">
    <source>
        <dbReference type="EMBL" id="CBJ90358.1"/>
    </source>
</evidence>
<dbReference type="GO" id="GO:0031177">
    <property type="term" value="F:phosphopantetheine binding"/>
    <property type="evidence" value="ECO:0007669"/>
    <property type="project" value="TreeGrafter"/>
</dbReference>
<accession>D3VFP4</accession>
<dbReference type="InterPro" id="IPR044894">
    <property type="entry name" value="TubC_N_sf"/>
</dbReference>
<dbReference type="Gene3D" id="3.30.559.10">
    <property type="entry name" value="Chloramphenicol acetyltransferase-like domain"/>
    <property type="match status" value="2"/>
</dbReference>
<dbReference type="EMBL" id="FN667742">
    <property type="protein sequence ID" value="CBJ90358.1"/>
    <property type="molecule type" value="Genomic_DNA"/>
</dbReference>
<evidence type="ECO:0000256" key="3">
    <source>
        <dbReference type="ARBA" id="ARBA00022553"/>
    </source>
</evidence>
<evidence type="ECO:0000256" key="1">
    <source>
        <dbReference type="ARBA" id="ARBA00001957"/>
    </source>
</evidence>
<comment type="cofactor">
    <cofactor evidence="1">
        <name>pantetheine 4'-phosphate</name>
        <dbReference type="ChEBI" id="CHEBI:47942"/>
    </cofactor>
</comment>
<dbReference type="Pfam" id="PF08242">
    <property type="entry name" value="Methyltransf_12"/>
    <property type="match status" value="1"/>
</dbReference>
<dbReference type="Gene3D" id="2.30.38.10">
    <property type="entry name" value="Luciferase, Domain 3"/>
    <property type="match status" value="1"/>
</dbReference>
<dbReference type="PANTHER" id="PTHR45527">
    <property type="entry name" value="NONRIBOSOMAL PEPTIDE SYNTHETASE"/>
    <property type="match status" value="1"/>
</dbReference>
<dbReference type="KEGG" id="xne:XNC1_2299"/>
<dbReference type="eggNOG" id="COG2226">
    <property type="taxonomic scope" value="Bacteria"/>
</dbReference>
<dbReference type="Gene3D" id="3.30.300.30">
    <property type="match status" value="2"/>
</dbReference>
<dbReference type="Pfam" id="PF00550">
    <property type="entry name" value="PP-binding"/>
    <property type="match status" value="1"/>
</dbReference>
<dbReference type="FunFam" id="1.10.1200.10:FF:000005">
    <property type="entry name" value="Nonribosomal peptide synthetase 1"/>
    <property type="match status" value="1"/>
</dbReference>